<feature type="binding site" evidence="6">
    <location>
        <position position="65"/>
    </location>
    <ligand>
        <name>a divalent metal cation</name>
        <dbReference type="ChEBI" id="CHEBI:60240"/>
        <label>1</label>
    </ligand>
</feature>
<reference evidence="7 8" key="1">
    <citation type="submission" date="2018-09" db="EMBL/GenBank/DDBJ databases">
        <title>Genome sequencing of strain 6GH32-13.</title>
        <authorList>
            <person name="Weon H.-Y."/>
            <person name="Heo J."/>
            <person name="Kwon S.-W."/>
        </authorList>
    </citation>
    <scope>NUCLEOTIDE SEQUENCE [LARGE SCALE GENOMIC DNA]</scope>
    <source>
        <strain evidence="7 8">5GH32-13</strain>
    </source>
</reference>
<dbReference type="RefSeq" id="WP_119054685.1">
    <property type="nucleotide sequence ID" value="NZ_CP032157.1"/>
</dbReference>
<gene>
    <name evidence="7" type="ORF">D3H65_27845</name>
</gene>
<accession>A0A3B7N003</accession>
<dbReference type="SUPFAM" id="SSF102705">
    <property type="entry name" value="NIF3 (NGG1p interacting factor 3)-like"/>
    <property type="match status" value="1"/>
</dbReference>
<feature type="binding site" evidence="6">
    <location>
        <position position="103"/>
    </location>
    <ligand>
        <name>a divalent metal cation</name>
        <dbReference type="ChEBI" id="CHEBI:60240"/>
        <label>1</label>
    </ligand>
</feature>
<evidence type="ECO:0000256" key="3">
    <source>
        <dbReference type="ARBA" id="ARBA00022112"/>
    </source>
</evidence>
<feature type="binding site" evidence="6">
    <location>
        <position position="327"/>
    </location>
    <ligand>
        <name>a divalent metal cation</name>
        <dbReference type="ChEBI" id="CHEBI:60240"/>
        <label>1</label>
    </ligand>
</feature>
<dbReference type="EMBL" id="CP032157">
    <property type="protein sequence ID" value="AXY78809.1"/>
    <property type="molecule type" value="Genomic_DNA"/>
</dbReference>
<dbReference type="GO" id="GO:0005737">
    <property type="term" value="C:cytoplasm"/>
    <property type="evidence" value="ECO:0007669"/>
    <property type="project" value="TreeGrafter"/>
</dbReference>
<evidence type="ECO:0000256" key="1">
    <source>
        <dbReference type="ARBA" id="ARBA00006964"/>
    </source>
</evidence>
<comment type="similarity">
    <text evidence="1 5">Belongs to the GTP cyclohydrolase I type 2/NIF3 family.</text>
</comment>
<dbReference type="KEGG" id="pseg:D3H65_27845"/>
<dbReference type="AlphaFoldDB" id="A0A3B7N003"/>
<dbReference type="Proteomes" id="UP000263900">
    <property type="component" value="Chromosome"/>
</dbReference>
<evidence type="ECO:0000256" key="6">
    <source>
        <dbReference type="PIRSR" id="PIRSR602678-1"/>
    </source>
</evidence>
<evidence type="ECO:0000313" key="7">
    <source>
        <dbReference type="EMBL" id="AXY78809.1"/>
    </source>
</evidence>
<dbReference type="InterPro" id="IPR017221">
    <property type="entry name" value="DUF34/NIF3_bac"/>
</dbReference>
<protein>
    <recommendedName>
        <fullName evidence="3 5">GTP cyclohydrolase 1 type 2 homolog</fullName>
    </recommendedName>
</protein>
<feature type="binding site" evidence="6">
    <location>
        <position position="331"/>
    </location>
    <ligand>
        <name>a divalent metal cation</name>
        <dbReference type="ChEBI" id="CHEBI:60240"/>
        <label>1</label>
    </ligand>
</feature>
<name>A0A3B7N003_9BACT</name>
<sequence>MHIAAIIAHLESIAPPSLQESYDNAGLLTGDAAWECTGVLCTLDTTEAVILEAVARKCNMVVAHHPIIFGGLKKINGKNYVEKAVIAAIKHDIAIYAIHTNLDHVLAGVNGKMADKLGLVKRSVLAPKASTLKKLYTFVPLAQAEQVRSALFTAGGGHIGQYSECSFGVEGEGTFKGGEGTNPFVGQPGTRHEEKEVKLEVIFPAWLQTALVKALIAVHPYEEVAYDVVELANTHPGMGSGLLGELPDLLEGKDLLALVKKEFGLTVIRHTPLLDKPVRKVALCGGAGSFLVSKALAAGADFFITADMKYHEFFDANDRMVIADIGHFESEQFTTALLITVLQEKFTTFAVLKSEVKTNPVRYFV</sequence>
<dbReference type="OrthoDB" id="9792792at2"/>
<evidence type="ECO:0000256" key="5">
    <source>
        <dbReference type="PIRNR" id="PIRNR037489"/>
    </source>
</evidence>
<keyword evidence="8" id="KW-1185">Reference proteome</keyword>
<organism evidence="7 8">
    <name type="scientific">Paraflavitalea soli</name>
    <dbReference type="NCBI Taxonomy" id="2315862"/>
    <lineage>
        <taxon>Bacteria</taxon>
        <taxon>Pseudomonadati</taxon>
        <taxon>Bacteroidota</taxon>
        <taxon>Chitinophagia</taxon>
        <taxon>Chitinophagales</taxon>
        <taxon>Chitinophagaceae</taxon>
        <taxon>Paraflavitalea</taxon>
    </lineage>
</organism>
<dbReference type="FunFam" id="3.40.1390.30:FF:000001">
    <property type="entry name" value="GTP cyclohydrolase 1 type 2"/>
    <property type="match status" value="1"/>
</dbReference>
<dbReference type="PIRSF" id="PIRSF037489">
    <property type="entry name" value="UCP037489_NIF3_YqfO"/>
    <property type="match status" value="1"/>
</dbReference>
<comment type="subunit">
    <text evidence="2">Homohexamer.</text>
</comment>
<dbReference type="InterPro" id="IPR002678">
    <property type="entry name" value="DUF34/NIF3"/>
</dbReference>
<dbReference type="PANTHER" id="PTHR13799:SF14">
    <property type="entry name" value="GTP CYCLOHYDROLASE 1 TYPE 2 HOMOLOG"/>
    <property type="match status" value="1"/>
</dbReference>
<dbReference type="InterPro" id="IPR036069">
    <property type="entry name" value="DUF34/NIF3_sf"/>
</dbReference>
<dbReference type="GO" id="GO:0046872">
    <property type="term" value="F:metal ion binding"/>
    <property type="evidence" value="ECO:0007669"/>
    <property type="project" value="UniProtKB-UniRule"/>
</dbReference>
<dbReference type="InterPro" id="IPR015867">
    <property type="entry name" value="N-reg_PII/ATP_PRibTrfase_C"/>
</dbReference>
<dbReference type="Pfam" id="PF01784">
    <property type="entry name" value="DUF34_NIF3"/>
    <property type="match status" value="1"/>
</dbReference>
<keyword evidence="4 5" id="KW-0479">Metal-binding</keyword>
<feature type="binding site" evidence="6">
    <location>
        <position position="64"/>
    </location>
    <ligand>
        <name>a divalent metal cation</name>
        <dbReference type="ChEBI" id="CHEBI:60240"/>
        <label>2</label>
    </ligand>
</feature>
<dbReference type="Gene3D" id="3.30.70.120">
    <property type="match status" value="1"/>
</dbReference>
<evidence type="ECO:0000256" key="4">
    <source>
        <dbReference type="ARBA" id="ARBA00022723"/>
    </source>
</evidence>
<dbReference type="FunFam" id="3.30.70.120:FF:000006">
    <property type="entry name" value="GTP cyclohydrolase 1 type 2 homolog"/>
    <property type="match status" value="1"/>
</dbReference>
<evidence type="ECO:0000256" key="2">
    <source>
        <dbReference type="ARBA" id="ARBA00011643"/>
    </source>
</evidence>
<proteinExistence type="inferred from homology"/>
<dbReference type="Gene3D" id="3.40.1390.30">
    <property type="entry name" value="NIF3 (NGG1p interacting factor 3)-like"/>
    <property type="match status" value="1"/>
</dbReference>
<evidence type="ECO:0000313" key="8">
    <source>
        <dbReference type="Proteomes" id="UP000263900"/>
    </source>
</evidence>
<dbReference type="NCBIfam" id="TIGR00486">
    <property type="entry name" value="YbgI_SA1388"/>
    <property type="match status" value="1"/>
</dbReference>
<dbReference type="PANTHER" id="PTHR13799">
    <property type="entry name" value="NGG1 INTERACTING FACTOR 3"/>
    <property type="match status" value="1"/>
</dbReference>